<accession>A0A402D5A8</accession>
<feature type="region of interest" description="Disordered" evidence="1">
    <location>
        <begin position="648"/>
        <end position="667"/>
    </location>
</feature>
<feature type="chain" id="PRO_5043579588" evidence="2">
    <location>
        <begin position="24"/>
        <end position="910"/>
    </location>
</feature>
<organism evidence="3 4">
    <name type="scientific">Capsulimonas corticalis</name>
    <dbReference type="NCBI Taxonomy" id="2219043"/>
    <lineage>
        <taxon>Bacteria</taxon>
        <taxon>Bacillati</taxon>
        <taxon>Armatimonadota</taxon>
        <taxon>Armatimonadia</taxon>
        <taxon>Capsulimonadales</taxon>
        <taxon>Capsulimonadaceae</taxon>
        <taxon>Capsulimonas</taxon>
    </lineage>
</organism>
<dbReference type="OrthoDB" id="9867343at2"/>
<dbReference type="Gene3D" id="3.20.20.80">
    <property type="entry name" value="Glycosidases"/>
    <property type="match status" value="1"/>
</dbReference>
<dbReference type="EMBL" id="AP025739">
    <property type="protein sequence ID" value="BDI29842.1"/>
    <property type="molecule type" value="Genomic_DNA"/>
</dbReference>
<protein>
    <submittedName>
        <fullName evidence="3">Uncharacterized protein</fullName>
    </submittedName>
</protein>
<feature type="signal peptide" evidence="2">
    <location>
        <begin position="1"/>
        <end position="23"/>
    </location>
</feature>
<proteinExistence type="predicted"/>
<feature type="compositionally biased region" description="Basic and acidic residues" evidence="1">
    <location>
        <begin position="491"/>
        <end position="526"/>
    </location>
</feature>
<evidence type="ECO:0000313" key="3">
    <source>
        <dbReference type="EMBL" id="BDI29842.1"/>
    </source>
</evidence>
<name>A0A402D5A8_9BACT</name>
<evidence type="ECO:0000256" key="2">
    <source>
        <dbReference type="SAM" id="SignalP"/>
    </source>
</evidence>
<reference evidence="3 4" key="1">
    <citation type="journal article" date="2019" name="Int. J. Syst. Evol. Microbiol.">
        <title>Capsulimonas corticalis gen. nov., sp. nov., an aerobic capsulated bacterium, of a novel bacterial order, Capsulimonadales ord. nov., of the class Armatimonadia of the phylum Armatimonadetes.</title>
        <authorList>
            <person name="Li J."/>
            <person name="Kudo C."/>
            <person name="Tonouchi A."/>
        </authorList>
    </citation>
    <scope>NUCLEOTIDE SEQUENCE [LARGE SCALE GENOMIC DNA]</scope>
    <source>
        <strain evidence="3 4">AX-7</strain>
    </source>
</reference>
<gene>
    <name evidence="3" type="ORF">CCAX7_18930</name>
</gene>
<dbReference type="Proteomes" id="UP000287394">
    <property type="component" value="Chromosome"/>
</dbReference>
<feature type="region of interest" description="Disordered" evidence="1">
    <location>
        <begin position="491"/>
        <end position="530"/>
    </location>
</feature>
<dbReference type="KEGG" id="ccot:CCAX7_18930"/>
<dbReference type="AlphaFoldDB" id="A0A402D5A8"/>
<keyword evidence="2" id="KW-0732">Signal</keyword>
<dbReference type="RefSeq" id="WP_119324688.1">
    <property type="nucleotide sequence ID" value="NZ_AP025739.1"/>
</dbReference>
<keyword evidence="4" id="KW-1185">Reference proteome</keyword>
<sequence>MTRNYFFAAYAAVLLSHPAAAIAADAPPAPLTLAQALQRAQQPREDVYLAVGADVVKLLKDATPPDPDARVPQVAAAYGEIVRDFHGVTAIAPPTMTLLNTNPGKPNPYDGMPPPDAFKLLAASLEDGQWKMLTGDQGLGLSDLTTDAQRQLFTALFPGKEATLYPRKGGVLVYGGEDEKTLLKLPQADALKGKLHVRRRVQISVNGGDRPESGITADAPETASGVYQMYNGDFGSNTRDTIYGVKLRAVVPNTLKAADLDYDASIFSAPIDLTHVTTVGDLIARIGYATQMEFYADRRLEKRPVTALGAPSARAKDLLAALALCVAGTYRKVGAAYILTNDLMGEGTRGMILTRFVQEANMMRQATIAASGDKIYLGRSFTDLSTQDNVFSLNDAEKETLFAPSNSGHSTEVPFRKLTPAQQTAITKIVQDWNKANPPTPDPQDSFGQVTVPTGEYPILLMAATAVSLETPAFPTPIVLDSYLQTDRLMEPSAKLRDEMEKKRQEDEQRKAIEEAKAHPQPEHAAPKPPQLAEAFRPFSRRAVIARPRTVKDVDDIVADMKTLGFNELWLDAFSEGQNHLGENDAILKESLAKAKNAGISVSVRMDILNWGASAPKDSQDLTMLGETSAEASVSGQRRMRILDLGMSPDEADRQPTPLKTYVSPGASSTTETLTGIVQRIAATPGVTGIALRETSVHGYDRPFRSQSQAGDYSLGYTPALRLDFLRRDHVDPVDLAPDTFEAAVDVDTSVPEFDDWGIEINAQHDWSDYRADLLHAFLTRLWRTARSSGAHPMDVFVKAQRTLEWRADWYGRWDDPGAPLPTLTEQQSRGVDGDQDFSKYAHARWRANIYNLIANGALEPNELAWSIANIAPGWDGFALDITSAENDPLAPLIKTKAATKSASTTEGNP</sequence>
<evidence type="ECO:0000256" key="1">
    <source>
        <dbReference type="SAM" id="MobiDB-lite"/>
    </source>
</evidence>
<evidence type="ECO:0000313" key="4">
    <source>
        <dbReference type="Proteomes" id="UP000287394"/>
    </source>
</evidence>